<evidence type="ECO:0000256" key="5">
    <source>
        <dbReference type="ARBA" id="ARBA00022729"/>
    </source>
</evidence>
<comment type="similarity">
    <text evidence="2 8">Belongs to the PGAP3 family.</text>
</comment>
<organism evidence="9 10">
    <name type="scientific">Bugula neritina</name>
    <name type="common">Brown bryozoan</name>
    <name type="synonym">Sertularia neritina</name>
    <dbReference type="NCBI Taxonomy" id="10212"/>
    <lineage>
        <taxon>Eukaryota</taxon>
        <taxon>Metazoa</taxon>
        <taxon>Spiralia</taxon>
        <taxon>Lophotrochozoa</taxon>
        <taxon>Bryozoa</taxon>
        <taxon>Gymnolaemata</taxon>
        <taxon>Cheilostomatida</taxon>
        <taxon>Flustrina</taxon>
        <taxon>Buguloidea</taxon>
        <taxon>Bugulidae</taxon>
        <taxon>Bugula</taxon>
    </lineage>
</organism>
<dbReference type="PANTHER" id="PTHR13148">
    <property type="entry name" value="PER1-RELATED"/>
    <property type="match status" value="1"/>
</dbReference>
<keyword evidence="10" id="KW-1185">Reference proteome</keyword>
<dbReference type="EMBL" id="VXIV02001811">
    <property type="protein sequence ID" value="KAF6029507.1"/>
    <property type="molecule type" value="Genomic_DNA"/>
</dbReference>
<accession>A0A7J7JU80</accession>
<feature type="transmembrane region" description="Helical" evidence="8">
    <location>
        <begin position="252"/>
        <end position="275"/>
    </location>
</feature>
<dbReference type="Proteomes" id="UP000593567">
    <property type="component" value="Unassembled WGS sequence"/>
</dbReference>
<protein>
    <recommendedName>
        <fullName evidence="8">Post-GPI attachment to proteins factor 3</fullName>
    </recommendedName>
</protein>
<proteinExistence type="inferred from homology"/>
<keyword evidence="7 8" id="KW-0472">Membrane</keyword>
<comment type="caution">
    <text evidence="8">Lacks conserved residue(s) required for the propagation of feature annotation.</text>
</comment>
<name>A0A7J7JU80_BUGNE</name>
<evidence type="ECO:0000256" key="6">
    <source>
        <dbReference type="ARBA" id="ARBA00022989"/>
    </source>
</evidence>
<evidence type="ECO:0000313" key="9">
    <source>
        <dbReference type="EMBL" id="KAF6029507.1"/>
    </source>
</evidence>
<dbReference type="GO" id="GO:0006506">
    <property type="term" value="P:GPI anchor biosynthetic process"/>
    <property type="evidence" value="ECO:0007669"/>
    <property type="project" value="UniProtKB-KW"/>
</dbReference>
<feature type="transmembrane region" description="Helical" evidence="8">
    <location>
        <begin position="130"/>
        <end position="151"/>
    </location>
</feature>
<feature type="transmembrane region" description="Helical" evidence="8">
    <location>
        <begin position="190"/>
        <end position="213"/>
    </location>
</feature>
<dbReference type="GO" id="GO:0016788">
    <property type="term" value="F:hydrolase activity, acting on ester bonds"/>
    <property type="evidence" value="ECO:0007669"/>
    <property type="project" value="TreeGrafter"/>
</dbReference>
<dbReference type="GO" id="GO:0000139">
    <property type="term" value="C:Golgi membrane"/>
    <property type="evidence" value="ECO:0007669"/>
    <property type="project" value="UniProtKB-SubCell"/>
</dbReference>
<feature type="transmembrane region" description="Helical" evidence="8">
    <location>
        <begin position="281"/>
        <end position="304"/>
    </location>
</feature>
<comment type="subcellular location">
    <subcellularLocation>
        <location evidence="1">Endomembrane system</location>
        <topology evidence="1">Multi-pass membrane protein</topology>
    </subcellularLocation>
    <subcellularLocation>
        <location evidence="8">Golgi apparatus membrane</location>
        <topology evidence="8">Multi-pass membrane protein</topology>
    </subcellularLocation>
</comment>
<evidence type="ECO:0000256" key="1">
    <source>
        <dbReference type="ARBA" id="ARBA00004127"/>
    </source>
</evidence>
<comment type="function">
    <text evidence="8">Involved in the lipid remodeling steps of GPI-anchor maturation.</text>
</comment>
<evidence type="ECO:0000256" key="8">
    <source>
        <dbReference type="RuleBase" id="RU365066"/>
    </source>
</evidence>
<comment type="caution">
    <text evidence="9">The sequence shown here is derived from an EMBL/GenBank/DDBJ whole genome shotgun (WGS) entry which is preliminary data.</text>
</comment>
<dbReference type="InterPro" id="IPR007217">
    <property type="entry name" value="Per1-like"/>
</dbReference>
<dbReference type="AlphaFoldDB" id="A0A7J7JU80"/>
<gene>
    <name evidence="9" type="ORF">EB796_012194</name>
</gene>
<dbReference type="PANTHER" id="PTHR13148:SF0">
    <property type="entry name" value="POST-GPI ATTACHMENT TO PROTEINS FACTOR 3"/>
    <property type="match status" value="1"/>
</dbReference>
<keyword evidence="4 8" id="KW-0812">Transmembrane</keyword>
<feature type="transmembrane region" description="Helical" evidence="8">
    <location>
        <begin position="163"/>
        <end position="183"/>
    </location>
</feature>
<feature type="transmembrane region" description="Helical" evidence="8">
    <location>
        <begin position="219"/>
        <end position="240"/>
    </location>
</feature>
<keyword evidence="6 8" id="KW-1133">Transmembrane helix</keyword>
<evidence type="ECO:0000256" key="4">
    <source>
        <dbReference type="ARBA" id="ARBA00022692"/>
    </source>
</evidence>
<dbReference type="GO" id="GO:0005789">
    <property type="term" value="C:endoplasmic reticulum membrane"/>
    <property type="evidence" value="ECO:0007669"/>
    <property type="project" value="TreeGrafter"/>
</dbReference>
<keyword evidence="5" id="KW-0732">Signal</keyword>
<keyword evidence="8" id="KW-0333">Golgi apparatus</keyword>
<sequence length="314" mass="36198">MCRLWMAQGVTGPMLIGNVSTNVIKMFVPKQSLLQAKSVVDFSSIVMSPKFNLLQWDCSAECEYKCMWKTVDIFVEHHQDIPQFYGKWPFIRLYGIQEPASAFFSVLNGAAHIYGIIQFRKLVIPLAPMYLVWHGYCFVALNTWCWSTLFHMRDFEFTEHMDYMGATALVTYQLFGLLARLLIHKPKVYLCTVSALVSLLCLYHIYSMVFIHFDYGYHIKVNVTIGVLNAIGWAGWCIYVRHKQTYSWKGSTAIILIGLCLSLELADFPPIAWVFDAHSLWHAGTAPLTLLWYSFIVDDCNYLLMSHKPELQEN</sequence>
<evidence type="ECO:0000256" key="2">
    <source>
        <dbReference type="ARBA" id="ARBA00006387"/>
    </source>
</evidence>
<evidence type="ECO:0000313" key="10">
    <source>
        <dbReference type="Proteomes" id="UP000593567"/>
    </source>
</evidence>
<evidence type="ECO:0000256" key="3">
    <source>
        <dbReference type="ARBA" id="ARBA00022502"/>
    </source>
</evidence>
<dbReference type="OrthoDB" id="419770at2759"/>
<keyword evidence="3 8" id="KW-0337">GPI-anchor biosynthesis</keyword>
<dbReference type="Pfam" id="PF04080">
    <property type="entry name" value="Per1"/>
    <property type="match status" value="1"/>
</dbReference>
<evidence type="ECO:0000256" key="7">
    <source>
        <dbReference type="ARBA" id="ARBA00023136"/>
    </source>
</evidence>
<reference evidence="9" key="1">
    <citation type="submission" date="2020-06" db="EMBL/GenBank/DDBJ databases">
        <title>Draft genome of Bugula neritina, a colonial animal packing powerful symbionts and potential medicines.</title>
        <authorList>
            <person name="Rayko M."/>
        </authorList>
    </citation>
    <scope>NUCLEOTIDE SEQUENCE [LARGE SCALE GENOMIC DNA]</scope>
    <source>
        <strain evidence="9">Kwan_BN1</strain>
    </source>
</reference>